<feature type="active site" evidence="3">
    <location>
        <position position="258"/>
    </location>
</feature>
<evidence type="ECO:0000256" key="2">
    <source>
        <dbReference type="ARBA" id="ARBA00023002"/>
    </source>
</evidence>
<dbReference type="FunFam" id="3.40.605.10:FF:000007">
    <property type="entry name" value="NAD/NADP-dependent betaine aldehyde dehydrogenase"/>
    <property type="match status" value="1"/>
</dbReference>
<dbReference type="RefSeq" id="WP_217991532.1">
    <property type="nucleotide sequence ID" value="NZ_OBQI01000003.1"/>
</dbReference>
<dbReference type="PANTHER" id="PTHR11699">
    <property type="entry name" value="ALDEHYDE DEHYDROGENASE-RELATED"/>
    <property type="match status" value="1"/>
</dbReference>
<dbReference type="AlphaFoldDB" id="A0A285V5Z5"/>
<dbReference type="EMBL" id="OBQI01000003">
    <property type="protein sequence ID" value="SOC49490.1"/>
    <property type="molecule type" value="Genomic_DNA"/>
</dbReference>
<evidence type="ECO:0000313" key="7">
    <source>
        <dbReference type="Proteomes" id="UP000219435"/>
    </source>
</evidence>
<dbReference type="PROSITE" id="PS00687">
    <property type="entry name" value="ALDEHYDE_DEHYDR_GLU"/>
    <property type="match status" value="1"/>
</dbReference>
<dbReference type="InterPro" id="IPR015590">
    <property type="entry name" value="Aldehyde_DH_dom"/>
</dbReference>
<dbReference type="InterPro" id="IPR016161">
    <property type="entry name" value="Ald_DH/histidinol_DH"/>
</dbReference>
<feature type="domain" description="Aldehyde dehydrogenase" evidence="5">
    <location>
        <begin position="33"/>
        <end position="486"/>
    </location>
</feature>
<gene>
    <name evidence="6" type="ORF">SAMN05660748_2217</name>
</gene>
<evidence type="ECO:0000313" key="6">
    <source>
        <dbReference type="EMBL" id="SOC49490.1"/>
    </source>
</evidence>
<accession>A0A285V5Z5</accession>
<dbReference type="SUPFAM" id="SSF53720">
    <property type="entry name" value="ALDH-like"/>
    <property type="match status" value="1"/>
</dbReference>
<dbReference type="Proteomes" id="UP000219435">
    <property type="component" value="Unassembled WGS sequence"/>
</dbReference>
<name>A0A285V5Z5_9ACTN</name>
<dbReference type="InterPro" id="IPR016163">
    <property type="entry name" value="Ald_DH_C"/>
</dbReference>
<dbReference type="FunFam" id="3.40.309.10:FF:000012">
    <property type="entry name" value="Betaine aldehyde dehydrogenase"/>
    <property type="match status" value="1"/>
</dbReference>
<comment type="similarity">
    <text evidence="1 4">Belongs to the aldehyde dehydrogenase family.</text>
</comment>
<proteinExistence type="inferred from homology"/>
<keyword evidence="2 4" id="KW-0560">Oxidoreductase</keyword>
<dbReference type="InterPro" id="IPR029510">
    <property type="entry name" value="Ald_DH_CS_GLU"/>
</dbReference>
<keyword evidence="7" id="KW-1185">Reference proteome</keyword>
<dbReference type="InterPro" id="IPR016162">
    <property type="entry name" value="Ald_DH_N"/>
</dbReference>
<evidence type="ECO:0000256" key="3">
    <source>
        <dbReference type="PROSITE-ProRule" id="PRU10007"/>
    </source>
</evidence>
<dbReference type="GO" id="GO:0016620">
    <property type="term" value="F:oxidoreductase activity, acting on the aldehyde or oxo group of donors, NAD or NADP as acceptor"/>
    <property type="evidence" value="ECO:0007669"/>
    <property type="project" value="InterPro"/>
</dbReference>
<evidence type="ECO:0000256" key="4">
    <source>
        <dbReference type="RuleBase" id="RU003345"/>
    </source>
</evidence>
<evidence type="ECO:0000256" key="1">
    <source>
        <dbReference type="ARBA" id="ARBA00009986"/>
    </source>
</evidence>
<dbReference type="Pfam" id="PF00171">
    <property type="entry name" value="Aldedh"/>
    <property type="match status" value="1"/>
</dbReference>
<evidence type="ECO:0000259" key="5">
    <source>
        <dbReference type="Pfam" id="PF00171"/>
    </source>
</evidence>
<reference evidence="7" key="1">
    <citation type="submission" date="2017-08" db="EMBL/GenBank/DDBJ databases">
        <authorList>
            <person name="Varghese N."/>
            <person name="Submissions S."/>
        </authorList>
    </citation>
    <scope>NUCLEOTIDE SEQUENCE [LARGE SCALE GENOMIC DNA]</scope>
    <source>
        <strain evidence="7">DSM 4725</strain>
    </source>
</reference>
<sequence>MNEMAQNADAQIREGLMLIGGKLCPSVGEGWLTAIDPCNEEVLGRVPDATAEDVELAVAAADRAAPGWAATPALERARLVRELARRALERADELLELEVRDTGNTRRRMVRDVTMATDLLEYFAGLALELKGETVPSTSTGLHFSVREPYGVVGRILAFNHPFYFAASRLAAPLVAGNTVVLKPSEEAPLSTTVLAELCAEVFPPGVVNIVTGTGLDAGAALVRHPRVKRLTFIGSVPTGRAIQSQAAESSVKHVSLELGGKNPMIVFADADPEKVATAAVAGMNFGHQGQSCGSTSRLLLHEDLYNDVLARVVEKVSALRLGDPMRDDTDMGPLNNARHLQNVMSHIAAAEEDGARLVTGGRRPSGAQFERGFWLQPTVFADVTPGMRLFRNEVFGPVLAVSRWSDDDDLLAIANGVDYGLTASIWTNDLNRALVTARAVQAGYVWINGNSSHFPGTSFGGRKESGTGSEEGLDELLSFTEVKTINIVLPAELV</sequence>
<protein>
    <submittedName>
        <fullName evidence="6">Aldehyde dehydrogenase (NAD+)/betaine-aldehyde dehydrogenase</fullName>
    </submittedName>
</protein>
<dbReference type="Gene3D" id="3.40.309.10">
    <property type="entry name" value="Aldehyde Dehydrogenase, Chain A, domain 2"/>
    <property type="match status" value="1"/>
</dbReference>
<organism evidence="6 7">
    <name type="scientific">Blastococcus aggregatus</name>
    <dbReference type="NCBI Taxonomy" id="38502"/>
    <lineage>
        <taxon>Bacteria</taxon>
        <taxon>Bacillati</taxon>
        <taxon>Actinomycetota</taxon>
        <taxon>Actinomycetes</taxon>
        <taxon>Geodermatophilales</taxon>
        <taxon>Geodermatophilaceae</taxon>
        <taxon>Blastococcus</taxon>
    </lineage>
</organism>
<dbReference type="Gene3D" id="3.40.605.10">
    <property type="entry name" value="Aldehyde Dehydrogenase, Chain A, domain 1"/>
    <property type="match status" value="1"/>
</dbReference>